<name>A0A4V1EFV1_9FIRM</name>
<evidence type="ECO:0000313" key="2">
    <source>
        <dbReference type="Proteomes" id="UP000298653"/>
    </source>
</evidence>
<accession>A0A4V1EFV1</accession>
<dbReference type="EMBL" id="CP040058">
    <property type="protein sequence ID" value="QCP33860.1"/>
    <property type="molecule type" value="Genomic_DNA"/>
</dbReference>
<evidence type="ECO:0000313" key="1">
    <source>
        <dbReference type="EMBL" id="QCP33860.1"/>
    </source>
</evidence>
<dbReference type="AlphaFoldDB" id="A0A4V1EFV1"/>
<sequence length="76" mass="9071">MAFYEKDGIRVPENQAFDFALDKLMTGDICEQDDFVDWFFQPLMGWHFYEDEDETESIEAVTQSHIDGEIRFLRKL</sequence>
<dbReference type="RefSeq" id="WP_137327475.1">
    <property type="nucleotide sequence ID" value="NZ_CP040058.1"/>
</dbReference>
<proteinExistence type="predicted"/>
<keyword evidence="2" id="KW-1185">Reference proteome</keyword>
<organism evidence="1 2">
    <name type="scientific">Anaerostipes rhamnosivorans</name>
    <dbReference type="NCBI Taxonomy" id="1229621"/>
    <lineage>
        <taxon>Bacteria</taxon>
        <taxon>Bacillati</taxon>
        <taxon>Bacillota</taxon>
        <taxon>Clostridia</taxon>
        <taxon>Lachnospirales</taxon>
        <taxon>Lachnospiraceae</taxon>
        <taxon>Anaerostipes</taxon>
    </lineage>
</organism>
<dbReference type="Proteomes" id="UP000298653">
    <property type="component" value="Chromosome"/>
</dbReference>
<dbReference type="KEGG" id="arf:AR1Y2_0406"/>
<gene>
    <name evidence="1" type="ORF">AR1Y2_0406</name>
</gene>
<protein>
    <submittedName>
        <fullName evidence="1">Uncharacterized protein</fullName>
    </submittedName>
</protein>
<reference evidence="1 2" key="1">
    <citation type="submission" date="2019-05" db="EMBL/GenBank/DDBJ databases">
        <title>Complete genome sequencing of Anaerostipes rhamnosivorans.</title>
        <authorList>
            <person name="Bui T.P.N."/>
            <person name="de Vos W.M."/>
        </authorList>
    </citation>
    <scope>NUCLEOTIDE SEQUENCE [LARGE SCALE GENOMIC DNA]</scope>
    <source>
        <strain evidence="1 2">1y2</strain>
    </source>
</reference>